<feature type="domain" description="Glycosyltransferase 2-like" evidence="1">
    <location>
        <begin position="1"/>
        <end position="73"/>
    </location>
</feature>
<protein>
    <recommendedName>
        <fullName evidence="1">Glycosyltransferase 2-like domain-containing protein</fullName>
    </recommendedName>
</protein>
<dbReference type="Pfam" id="PF00535">
    <property type="entry name" value="Glycos_transf_2"/>
    <property type="match status" value="1"/>
</dbReference>
<name>A0A382EFP5_9ZZZZ</name>
<accession>A0A382EFP5</accession>
<feature type="non-terminal residue" evidence="2">
    <location>
        <position position="1"/>
    </location>
</feature>
<gene>
    <name evidence="2" type="ORF">METZ01_LOCUS202344</name>
</gene>
<dbReference type="InterPro" id="IPR029044">
    <property type="entry name" value="Nucleotide-diphossugar_trans"/>
</dbReference>
<feature type="non-terminal residue" evidence="2">
    <location>
        <position position="125"/>
    </location>
</feature>
<dbReference type="CDD" id="cd00761">
    <property type="entry name" value="Glyco_tranf_GTA_type"/>
    <property type="match status" value="1"/>
</dbReference>
<dbReference type="InterPro" id="IPR001173">
    <property type="entry name" value="Glyco_trans_2-like"/>
</dbReference>
<proteinExistence type="predicted"/>
<evidence type="ECO:0000313" key="2">
    <source>
        <dbReference type="EMBL" id="SVB49490.1"/>
    </source>
</evidence>
<reference evidence="2" key="1">
    <citation type="submission" date="2018-05" db="EMBL/GenBank/DDBJ databases">
        <authorList>
            <person name="Lanie J.A."/>
            <person name="Ng W.-L."/>
            <person name="Kazmierczak K.M."/>
            <person name="Andrzejewski T.M."/>
            <person name="Davidsen T.M."/>
            <person name="Wayne K.J."/>
            <person name="Tettelin H."/>
            <person name="Glass J.I."/>
            <person name="Rusch D."/>
            <person name="Podicherti R."/>
            <person name="Tsui H.-C.T."/>
            <person name="Winkler M.E."/>
        </authorList>
    </citation>
    <scope>NUCLEOTIDE SEQUENCE</scope>
</reference>
<evidence type="ECO:0000259" key="1">
    <source>
        <dbReference type="Pfam" id="PF00535"/>
    </source>
</evidence>
<dbReference type="AlphaFoldDB" id="A0A382EFP5"/>
<dbReference type="SUPFAM" id="SSF53448">
    <property type="entry name" value="Nucleotide-diphospho-sugar transferases"/>
    <property type="match status" value="1"/>
</dbReference>
<sequence>VDSGSFDGSLDIALQYSDKVLKITQEDFTFGFAINYGINNSSGDLACIVSAHTKPLDKNWLKELVSAFGKNGIRNGIAMSYGKQIGHLNSNFSEIMDFSQIFGSNELIQSRPNYYCNNANAIIRK</sequence>
<dbReference type="Gene3D" id="3.90.550.10">
    <property type="entry name" value="Spore Coat Polysaccharide Biosynthesis Protein SpsA, Chain A"/>
    <property type="match status" value="1"/>
</dbReference>
<organism evidence="2">
    <name type="scientific">marine metagenome</name>
    <dbReference type="NCBI Taxonomy" id="408172"/>
    <lineage>
        <taxon>unclassified sequences</taxon>
        <taxon>metagenomes</taxon>
        <taxon>ecological metagenomes</taxon>
    </lineage>
</organism>
<dbReference type="EMBL" id="UINC01044267">
    <property type="protein sequence ID" value="SVB49490.1"/>
    <property type="molecule type" value="Genomic_DNA"/>
</dbReference>